<accession>A0AAD5UUQ1</accession>
<proteinExistence type="predicted"/>
<name>A0AAD5UUQ1_9APHY</name>
<organism evidence="1 2">
    <name type="scientific">Meripilus lineatus</name>
    <dbReference type="NCBI Taxonomy" id="2056292"/>
    <lineage>
        <taxon>Eukaryota</taxon>
        <taxon>Fungi</taxon>
        <taxon>Dikarya</taxon>
        <taxon>Basidiomycota</taxon>
        <taxon>Agaricomycotina</taxon>
        <taxon>Agaricomycetes</taxon>
        <taxon>Polyporales</taxon>
        <taxon>Meripilaceae</taxon>
        <taxon>Meripilus</taxon>
    </lineage>
</organism>
<comment type="caution">
    <text evidence="1">The sequence shown here is derived from an EMBL/GenBank/DDBJ whole genome shotgun (WGS) entry which is preliminary data.</text>
</comment>
<dbReference type="Proteomes" id="UP001212997">
    <property type="component" value="Unassembled WGS sequence"/>
</dbReference>
<keyword evidence="2" id="KW-1185">Reference proteome</keyword>
<dbReference type="EMBL" id="JANAWD010000523">
    <property type="protein sequence ID" value="KAJ3478287.1"/>
    <property type="molecule type" value="Genomic_DNA"/>
</dbReference>
<evidence type="ECO:0000313" key="1">
    <source>
        <dbReference type="EMBL" id="KAJ3478287.1"/>
    </source>
</evidence>
<evidence type="ECO:0000313" key="2">
    <source>
        <dbReference type="Proteomes" id="UP001212997"/>
    </source>
</evidence>
<sequence length="76" mass="8121">MGVAGLLGLITIEVSSVGLLLLTAIRAWGHLPTRVEVLLEILLVAVKASLPDQPLSGLGCFHCDNHRHVFAMFSAM</sequence>
<protein>
    <submittedName>
        <fullName evidence="1">Uncharacterized protein</fullName>
    </submittedName>
</protein>
<gene>
    <name evidence="1" type="ORF">NLI96_g9866</name>
</gene>
<reference evidence="1" key="1">
    <citation type="submission" date="2022-07" db="EMBL/GenBank/DDBJ databases">
        <title>Genome Sequence of Physisporinus lineatus.</title>
        <authorList>
            <person name="Buettner E."/>
        </authorList>
    </citation>
    <scope>NUCLEOTIDE SEQUENCE</scope>
    <source>
        <strain evidence="1">VT162</strain>
    </source>
</reference>
<dbReference type="AlphaFoldDB" id="A0AAD5UUQ1"/>